<protein>
    <submittedName>
        <fullName evidence="1">Mismatch repair endonuclease pms2</fullName>
    </submittedName>
</protein>
<comment type="caution">
    <text evidence="1">The sequence shown here is derived from an EMBL/GenBank/DDBJ whole genome shotgun (WGS) entry which is preliminary data.</text>
</comment>
<keyword evidence="1" id="KW-0378">Hydrolase</keyword>
<dbReference type="EMBL" id="JANBVB010003676">
    <property type="protein sequence ID" value="KAJ2877942.1"/>
    <property type="molecule type" value="Genomic_DNA"/>
</dbReference>
<sequence>MQAIGTETVHRLCSGQVIVDLATAVKELLENSLDAGATVVDIKLKDSGLTSISVSDNGQGISESDAPTLCRKHWTSKITSFADLAGVATFGFRGEALSSL</sequence>
<gene>
    <name evidence="1" type="primary">PMS2</name>
    <name evidence="1" type="ORF">IWW38_006448</name>
</gene>
<keyword evidence="1" id="KW-0540">Nuclease</keyword>
<organism evidence="1 2">
    <name type="scientific">Coemansia aciculifera</name>
    <dbReference type="NCBI Taxonomy" id="417176"/>
    <lineage>
        <taxon>Eukaryota</taxon>
        <taxon>Fungi</taxon>
        <taxon>Fungi incertae sedis</taxon>
        <taxon>Zoopagomycota</taxon>
        <taxon>Kickxellomycotina</taxon>
        <taxon>Kickxellomycetes</taxon>
        <taxon>Kickxellales</taxon>
        <taxon>Kickxellaceae</taxon>
        <taxon>Coemansia</taxon>
    </lineage>
</organism>
<keyword evidence="2" id="KW-1185">Reference proteome</keyword>
<proteinExistence type="predicted"/>
<keyword evidence="1" id="KW-0255">Endonuclease</keyword>
<evidence type="ECO:0000313" key="2">
    <source>
        <dbReference type="Proteomes" id="UP001139981"/>
    </source>
</evidence>
<feature type="non-terminal residue" evidence="1">
    <location>
        <position position="100"/>
    </location>
</feature>
<reference evidence="1" key="1">
    <citation type="submission" date="2022-07" db="EMBL/GenBank/DDBJ databases">
        <title>Phylogenomic reconstructions and comparative analyses of Kickxellomycotina fungi.</title>
        <authorList>
            <person name="Reynolds N.K."/>
            <person name="Stajich J.E."/>
            <person name="Barry K."/>
            <person name="Grigoriev I.V."/>
            <person name="Crous P."/>
            <person name="Smith M.E."/>
        </authorList>
    </citation>
    <scope>NUCLEOTIDE SEQUENCE</scope>
    <source>
        <strain evidence="1">CBS 190363</strain>
    </source>
</reference>
<accession>A0ACC1LSP9</accession>
<evidence type="ECO:0000313" key="1">
    <source>
        <dbReference type="EMBL" id="KAJ2877942.1"/>
    </source>
</evidence>
<dbReference type="Proteomes" id="UP001139981">
    <property type="component" value="Unassembled WGS sequence"/>
</dbReference>
<name>A0ACC1LSP9_9FUNG</name>